<reference evidence="3" key="2">
    <citation type="journal article" date="2024" name="Plant">
        <title>Genomic evolution and insights into agronomic trait innovations of Sesamum species.</title>
        <authorList>
            <person name="Miao H."/>
            <person name="Wang L."/>
            <person name="Qu L."/>
            <person name="Liu H."/>
            <person name="Sun Y."/>
            <person name="Le M."/>
            <person name="Wang Q."/>
            <person name="Wei S."/>
            <person name="Zheng Y."/>
            <person name="Lin W."/>
            <person name="Duan Y."/>
            <person name="Cao H."/>
            <person name="Xiong S."/>
            <person name="Wang X."/>
            <person name="Wei L."/>
            <person name="Li C."/>
            <person name="Ma Q."/>
            <person name="Ju M."/>
            <person name="Zhao R."/>
            <person name="Li G."/>
            <person name="Mu C."/>
            <person name="Tian Q."/>
            <person name="Mei H."/>
            <person name="Zhang T."/>
            <person name="Gao T."/>
            <person name="Zhang H."/>
        </authorList>
    </citation>
    <scope>NUCLEOTIDE SEQUENCE</scope>
    <source>
        <strain evidence="3">KEN8</strain>
    </source>
</reference>
<evidence type="ECO:0000259" key="2">
    <source>
        <dbReference type="Pfam" id="PF03732"/>
    </source>
</evidence>
<dbReference type="AlphaFoldDB" id="A0AAW2S979"/>
<feature type="domain" description="Retrotransposon gag" evidence="2">
    <location>
        <begin position="121"/>
        <end position="193"/>
    </location>
</feature>
<evidence type="ECO:0000313" key="3">
    <source>
        <dbReference type="EMBL" id="KAL0388979.1"/>
    </source>
</evidence>
<accession>A0AAW2S979</accession>
<name>A0AAW2S979_9LAMI</name>
<evidence type="ECO:0000256" key="1">
    <source>
        <dbReference type="SAM" id="MobiDB-lite"/>
    </source>
</evidence>
<proteinExistence type="predicted"/>
<comment type="caution">
    <text evidence="3">The sequence shown here is derived from an EMBL/GenBank/DDBJ whole genome shotgun (WGS) entry which is preliminary data.</text>
</comment>
<sequence length="295" mass="33300">MHPKSTQALEEAILSLFERLADLHASMDQRHESLVAAVSDLRHQFHTFPPAPSPSVTFAAMSPSTPQQPPPALPPSPSFSNIKLPKLTLPPFDGSNPFDWVFQAEQFFTFYQVPQEHRLDLISFYMQGDTLSWFKWMFTNRQLSSWDAFIRSLELRFGPSSFDNHEAMLFKLRQHGSVTEFQAEFERLCNRVVGLPPESIFNIQRELPVLRLSSISQAVGLAKLIEAKTADARRLSTPARSPASPLLPLMLPAPPLKPPFPARRLTPPEMQARHAQGLCFNCDNKFSLGHKCKAK</sequence>
<dbReference type="InterPro" id="IPR005162">
    <property type="entry name" value="Retrotrans_gag_dom"/>
</dbReference>
<feature type="compositionally biased region" description="Pro residues" evidence="1">
    <location>
        <begin position="66"/>
        <end position="77"/>
    </location>
</feature>
<reference evidence="3" key="1">
    <citation type="submission" date="2020-06" db="EMBL/GenBank/DDBJ databases">
        <authorList>
            <person name="Li T."/>
            <person name="Hu X."/>
            <person name="Zhang T."/>
            <person name="Song X."/>
            <person name="Zhang H."/>
            <person name="Dai N."/>
            <person name="Sheng W."/>
            <person name="Hou X."/>
            <person name="Wei L."/>
        </authorList>
    </citation>
    <scope>NUCLEOTIDE SEQUENCE</scope>
    <source>
        <strain evidence="3">KEN8</strain>
        <tissue evidence="3">Leaf</tissue>
    </source>
</reference>
<feature type="region of interest" description="Disordered" evidence="1">
    <location>
        <begin position="56"/>
        <end position="77"/>
    </location>
</feature>
<organism evidence="3">
    <name type="scientific">Sesamum calycinum</name>
    <dbReference type="NCBI Taxonomy" id="2727403"/>
    <lineage>
        <taxon>Eukaryota</taxon>
        <taxon>Viridiplantae</taxon>
        <taxon>Streptophyta</taxon>
        <taxon>Embryophyta</taxon>
        <taxon>Tracheophyta</taxon>
        <taxon>Spermatophyta</taxon>
        <taxon>Magnoliopsida</taxon>
        <taxon>eudicotyledons</taxon>
        <taxon>Gunneridae</taxon>
        <taxon>Pentapetalae</taxon>
        <taxon>asterids</taxon>
        <taxon>lamiids</taxon>
        <taxon>Lamiales</taxon>
        <taxon>Pedaliaceae</taxon>
        <taxon>Sesamum</taxon>
    </lineage>
</organism>
<dbReference type="EMBL" id="JACGWM010000002">
    <property type="protein sequence ID" value="KAL0388979.1"/>
    <property type="molecule type" value="Genomic_DNA"/>
</dbReference>
<gene>
    <name evidence="3" type="ORF">Scaly_0255000</name>
</gene>
<protein>
    <recommendedName>
        <fullName evidence="2">Retrotransposon gag domain-containing protein</fullName>
    </recommendedName>
</protein>
<dbReference type="Pfam" id="PF03732">
    <property type="entry name" value="Retrotrans_gag"/>
    <property type="match status" value="1"/>
</dbReference>